<keyword evidence="1" id="KW-0732">Signal</keyword>
<keyword evidence="3" id="KW-1185">Reference proteome</keyword>
<organism evidence="2 3">
    <name type="scientific">Chiloscyllium punctatum</name>
    <name type="common">Brownbanded bambooshark</name>
    <name type="synonym">Hemiscyllium punctatum</name>
    <dbReference type="NCBI Taxonomy" id="137246"/>
    <lineage>
        <taxon>Eukaryota</taxon>
        <taxon>Metazoa</taxon>
        <taxon>Chordata</taxon>
        <taxon>Craniata</taxon>
        <taxon>Vertebrata</taxon>
        <taxon>Chondrichthyes</taxon>
        <taxon>Elasmobranchii</taxon>
        <taxon>Galeomorphii</taxon>
        <taxon>Galeoidea</taxon>
        <taxon>Orectolobiformes</taxon>
        <taxon>Hemiscylliidae</taxon>
        <taxon>Chiloscyllium</taxon>
    </lineage>
</organism>
<reference evidence="2 3" key="1">
    <citation type="journal article" date="2018" name="Nat. Ecol. Evol.">
        <title>Shark genomes provide insights into elasmobranch evolution and the origin of vertebrates.</title>
        <authorList>
            <person name="Hara Y"/>
            <person name="Yamaguchi K"/>
            <person name="Onimaru K"/>
            <person name="Kadota M"/>
            <person name="Koyanagi M"/>
            <person name="Keeley SD"/>
            <person name="Tatsumi K"/>
            <person name="Tanaka K"/>
            <person name="Motone F"/>
            <person name="Kageyama Y"/>
            <person name="Nozu R"/>
            <person name="Adachi N"/>
            <person name="Nishimura O"/>
            <person name="Nakagawa R"/>
            <person name="Tanegashima C"/>
            <person name="Kiyatake I"/>
            <person name="Matsumoto R"/>
            <person name="Murakumo K"/>
            <person name="Nishida K"/>
            <person name="Terakita A"/>
            <person name="Kuratani S"/>
            <person name="Sato K"/>
            <person name="Hyodo S Kuraku.S."/>
        </authorList>
    </citation>
    <scope>NUCLEOTIDE SEQUENCE [LARGE SCALE GENOMIC DNA]</scope>
</reference>
<gene>
    <name evidence="2" type="ORF">chiPu_0033569</name>
</gene>
<feature type="non-terminal residue" evidence="2">
    <location>
        <position position="123"/>
    </location>
</feature>
<feature type="signal peptide" evidence="1">
    <location>
        <begin position="1"/>
        <end position="18"/>
    </location>
</feature>
<dbReference type="AlphaFoldDB" id="A0A401U3E5"/>
<dbReference type="STRING" id="137246.A0A401U3E5"/>
<dbReference type="EMBL" id="BEZZ01266078">
    <property type="protein sequence ID" value="GCC49399.1"/>
    <property type="molecule type" value="Genomic_DNA"/>
</dbReference>
<proteinExistence type="predicted"/>
<sequence length="123" mass="13228">MFLGTAVRCFLAARSLVAMPGPERGCSPGEEADTLLPELRAACKALRAASSPEQQRLCLRDLQLLVQGAWAVPARGRELATGLCEQIRLGSVLPLLLELSRAEHPLNRYPAASLLEQVLTPGN</sequence>
<evidence type="ECO:0000256" key="1">
    <source>
        <dbReference type="SAM" id="SignalP"/>
    </source>
</evidence>
<protein>
    <submittedName>
        <fullName evidence="2">Uncharacterized protein</fullName>
    </submittedName>
</protein>
<accession>A0A401U3E5</accession>
<evidence type="ECO:0000313" key="3">
    <source>
        <dbReference type="Proteomes" id="UP000287033"/>
    </source>
</evidence>
<name>A0A401U3E5_CHIPU</name>
<feature type="chain" id="PRO_5019003714" evidence="1">
    <location>
        <begin position="19"/>
        <end position="123"/>
    </location>
</feature>
<evidence type="ECO:0000313" key="2">
    <source>
        <dbReference type="EMBL" id="GCC49399.1"/>
    </source>
</evidence>
<dbReference type="Proteomes" id="UP000287033">
    <property type="component" value="Unassembled WGS sequence"/>
</dbReference>
<comment type="caution">
    <text evidence="2">The sequence shown here is derived from an EMBL/GenBank/DDBJ whole genome shotgun (WGS) entry which is preliminary data.</text>
</comment>